<keyword evidence="2" id="KW-1185">Reference proteome</keyword>
<name>K6V1H1_9ACTN</name>
<dbReference type="InterPro" id="IPR021345">
    <property type="entry name" value="DUF2961"/>
</dbReference>
<dbReference type="Pfam" id="PF11175">
    <property type="entry name" value="DUF2961"/>
    <property type="match status" value="1"/>
</dbReference>
<gene>
    <name evidence="1" type="ORF">GORHZ_070_00230</name>
</gene>
<dbReference type="Gene3D" id="2.60.120.1390">
    <property type="match status" value="2"/>
</dbReference>
<accession>K6V1H1</accession>
<dbReference type="eggNOG" id="COG4733">
    <property type="taxonomic scope" value="Bacteria"/>
</dbReference>
<evidence type="ECO:0008006" key="3">
    <source>
        <dbReference type="Google" id="ProtNLM"/>
    </source>
</evidence>
<comment type="caution">
    <text evidence="1">The sequence shown here is derived from an EMBL/GenBank/DDBJ whole genome shotgun (WGS) entry which is preliminary data.</text>
</comment>
<evidence type="ECO:0000313" key="2">
    <source>
        <dbReference type="Proteomes" id="UP000008363"/>
    </source>
</evidence>
<reference evidence="1 2" key="1">
    <citation type="submission" date="2012-08" db="EMBL/GenBank/DDBJ databases">
        <title>Whole genome shotgun sequence of Gordonia rhizosphera NBRC 16068.</title>
        <authorList>
            <person name="Takarada H."/>
            <person name="Isaki S."/>
            <person name="Hosoyama A."/>
            <person name="Tsuchikane K."/>
            <person name="Katsumata H."/>
            <person name="Baba S."/>
            <person name="Ohji S."/>
            <person name="Yamazaki S."/>
            <person name="Fujita N."/>
        </authorList>
    </citation>
    <scope>NUCLEOTIDE SEQUENCE [LARGE SCALE GENOMIC DNA]</scope>
    <source>
        <strain evidence="1 2">NBRC 16068</strain>
    </source>
</reference>
<protein>
    <recommendedName>
        <fullName evidence="3">DUF2961 domain-containing protein</fullName>
    </recommendedName>
</protein>
<evidence type="ECO:0000313" key="1">
    <source>
        <dbReference type="EMBL" id="GAB89768.1"/>
    </source>
</evidence>
<dbReference type="AlphaFoldDB" id="K6V1H1"/>
<proteinExistence type="predicted"/>
<sequence>MLLLNVLAAPPARAEVATIEAPPSLGVAGMSQLERLPILDGRAQALGASSHARDGGNSDSDPYLERDAAGRFVLMEAEGPGAVTRVWMTGQSTRGTGDTARYGNIAFFFDGESVPRIDVPVADFFRGDQAAFPAPLCGDYHVSSGGNYCDLRIPFAKSMRVTTTGAPGYYDIGYETYPADTRVHSFNPKDPRTLTDLDEAAQLWSRAGDDPGILPPGTVHSGHTSIPAGGRTALLHISHAGTIRAVRIALDRHDDATMRSVRLRARWDGQAMPAVDAPLADLFASGAGERSPATGLLVGYSPARHEGYLYFPMPFSSSADVELVNPTRQPVVATWTVEEAPVTYRSAGLFHATFRDEPQTTVGRDFTLLDASGAGKVVGVWYTQTGQSVADFTTFMEGDERVYVDGSRSPALYGTGTEDFFSGGYYYTSLFALPDHGATTKEQVGPLHAQTAQYRLMLSDPWEFRDGIHAGIEHAAGNGQVTANRSVVFWYAGQDIDRRIRQTAAIDVPSAGYSGVGTDVTLTAFFEGDHDGNLSPPLDWLVPGSFPPPPGTDPMGESMTEIGRTHRVGATIRFTVTLDPANDGAILRRLLDQGTFGQRAEVLVDGKPAGIWLTPSANPNKRWAESDFALPASLTRGKCRVLIELHVLPPVDPPSGAPTGWTDFRYVALS</sequence>
<organism evidence="1 2">
    <name type="scientific">Gordonia rhizosphera NBRC 16068</name>
    <dbReference type="NCBI Taxonomy" id="1108045"/>
    <lineage>
        <taxon>Bacteria</taxon>
        <taxon>Bacillati</taxon>
        <taxon>Actinomycetota</taxon>
        <taxon>Actinomycetes</taxon>
        <taxon>Mycobacteriales</taxon>
        <taxon>Gordoniaceae</taxon>
        <taxon>Gordonia</taxon>
    </lineage>
</organism>
<dbReference type="Proteomes" id="UP000008363">
    <property type="component" value="Unassembled WGS sequence"/>
</dbReference>
<dbReference type="EMBL" id="BAHC01000070">
    <property type="protein sequence ID" value="GAB89768.1"/>
    <property type="molecule type" value="Genomic_DNA"/>
</dbReference>